<dbReference type="RefSeq" id="WP_160919518.1">
    <property type="nucleotide sequence ID" value="NZ_WMEY01000003.1"/>
</dbReference>
<reference evidence="3 4" key="1">
    <citation type="submission" date="2019-11" db="EMBL/GenBank/DDBJ databases">
        <title>Genome sequences of 17 halophilic strains isolated from different environments.</title>
        <authorList>
            <person name="Furrow R.E."/>
        </authorList>
    </citation>
    <scope>NUCLEOTIDE SEQUENCE [LARGE SCALE GENOMIC DNA]</scope>
    <source>
        <strain evidence="3 4">22506_14_FS</strain>
    </source>
</reference>
<evidence type="ECO:0000313" key="4">
    <source>
        <dbReference type="Proteomes" id="UP000447833"/>
    </source>
</evidence>
<keyword evidence="2" id="KW-0472">Membrane</keyword>
<name>A0A845EZT4_9BACL</name>
<dbReference type="Proteomes" id="UP000447833">
    <property type="component" value="Unassembled WGS sequence"/>
</dbReference>
<gene>
    <name evidence="3" type="ORF">GLW07_11980</name>
</gene>
<sequence length="181" mass="21417">MRKWLYGFVLLVLIVTFFSGVWYTMIRESSTEAVNVVAPITKTQADREYYEFGEPYVEEDMDGEELFRLEVNVLDQLPEEAKLKELDKTQEYIGFELYAKNDQEAGLDFKPYYSKLKVNGSQVEPADFVIIEQDGWNKFIMKSKGSFRLVLIYPVDRDAKEMTLVISPEFYYKDILYKWMR</sequence>
<accession>A0A845EZT4</accession>
<organism evidence="3 4">
    <name type="scientific">Guptibacillus hwajinpoensis</name>
    <dbReference type="NCBI Taxonomy" id="208199"/>
    <lineage>
        <taxon>Bacteria</taxon>
        <taxon>Bacillati</taxon>
        <taxon>Bacillota</taxon>
        <taxon>Bacilli</taxon>
        <taxon>Bacillales</taxon>
        <taxon>Guptibacillaceae</taxon>
        <taxon>Guptibacillus</taxon>
    </lineage>
</organism>
<evidence type="ECO:0008006" key="5">
    <source>
        <dbReference type="Google" id="ProtNLM"/>
    </source>
</evidence>
<feature type="transmembrane region" description="Helical" evidence="2">
    <location>
        <begin position="5"/>
        <end position="25"/>
    </location>
</feature>
<dbReference type="AlphaFoldDB" id="A0A845EZT4"/>
<keyword evidence="1" id="KW-0732">Signal</keyword>
<evidence type="ECO:0000256" key="1">
    <source>
        <dbReference type="ARBA" id="ARBA00022729"/>
    </source>
</evidence>
<evidence type="ECO:0000256" key="2">
    <source>
        <dbReference type="SAM" id="Phobius"/>
    </source>
</evidence>
<keyword evidence="2" id="KW-0812">Transmembrane</keyword>
<dbReference type="InterPro" id="IPR029050">
    <property type="entry name" value="Immunoprotect_excell_Ig-like"/>
</dbReference>
<dbReference type="Gene3D" id="2.60.40.1240">
    <property type="match status" value="1"/>
</dbReference>
<keyword evidence="2" id="KW-1133">Transmembrane helix</keyword>
<proteinExistence type="predicted"/>
<comment type="caution">
    <text evidence="3">The sequence shown here is derived from an EMBL/GenBank/DDBJ whole genome shotgun (WGS) entry which is preliminary data.</text>
</comment>
<evidence type="ECO:0000313" key="3">
    <source>
        <dbReference type="EMBL" id="MYL64070.1"/>
    </source>
</evidence>
<dbReference type="EMBL" id="WMEY01000003">
    <property type="protein sequence ID" value="MYL64070.1"/>
    <property type="molecule type" value="Genomic_DNA"/>
</dbReference>
<protein>
    <recommendedName>
        <fullName evidence="5">DUF4352 domain-containing protein</fullName>
    </recommendedName>
</protein>